<organism evidence="7 8">
    <name type="scientific">candidate division KSB3 bacterium</name>
    <dbReference type="NCBI Taxonomy" id="2044937"/>
    <lineage>
        <taxon>Bacteria</taxon>
        <taxon>candidate division KSB3</taxon>
    </lineage>
</organism>
<dbReference type="InterPro" id="IPR005895">
    <property type="entry name" value="ABC_transptr_haem_export_CcmA"/>
</dbReference>
<dbReference type="InterPro" id="IPR050763">
    <property type="entry name" value="ABC_transporter_ATP-binding"/>
</dbReference>
<dbReference type="GO" id="GO:0005524">
    <property type="term" value="F:ATP binding"/>
    <property type="evidence" value="ECO:0007669"/>
    <property type="project" value="UniProtKB-KW"/>
</dbReference>
<keyword evidence="5 7" id="KW-0067">ATP-binding</keyword>
<dbReference type="GO" id="GO:0017004">
    <property type="term" value="P:cytochrome complex assembly"/>
    <property type="evidence" value="ECO:0007669"/>
    <property type="project" value="UniProtKB-KW"/>
</dbReference>
<dbReference type="GO" id="GO:0022857">
    <property type="term" value="F:transmembrane transporter activity"/>
    <property type="evidence" value="ECO:0007669"/>
    <property type="project" value="InterPro"/>
</dbReference>
<accession>A0A2G6KKQ9</accession>
<evidence type="ECO:0000313" key="8">
    <source>
        <dbReference type="Proteomes" id="UP000230821"/>
    </source>
</evidence>
<dbReference type="EMBL" id="PDSK01000021">
    <property type="protein sequence ID" value="PIE36247.1"/>
    <property type="molecule type" value="Genomic_DNA"/>
</dbReference>
<sequence length="241" mass="27358">MNKPQHPQSVPAISLFGLTKRFGYISALDDIDFQLEQGEFLSMFGPNGAGKTTFLHILATLTSPTSGTIRVLGYDLAQHGEEIRALVGVLGHHSFLIPTLTAYENLKFYGQMFGVNNLKQRIKTLLEWVGLIDHRNQTIETFSRGMQQRLSIARTILHEPRILLLDEPFTGLDQDGIALLKNVLQDFLREKKTIIMTDHDFARGLEFSTKVLIVNHGEFLYYGDSSTLEEPFEAIYRRFVD</sequence>
<keyword evidence="4" id="KW-0201">Cytochrome c-type biogenesis</keyword>
<dbReference type="Pfam" id="PF00005">
    <property type="entry name" value="ABC_tran"/>
    <property type="match status" value="1"/>
</dbReference>
<dbReference type="Proteomes" id="UP000230821">
    <property type="component" value="Unassembled WGS sequence"/>
</dbReference>
<evidence type="ECO:0000256" key="4">
    <source>
        <dbReference type="ARBA" id="ARBA00022748"/>
    </source>
</evidence>
<dbReference type="InterPro" id="IPR027417">
    <property type="entry name" value="P-loop_NTPase"/>
</dbReference>
<evidence type="ECO:0000256" key="1">
    <source>
        <dbReference type="ARBA" id="ARBA00005417"/>
    </source>
</evidence>
<dbReference type="PANTHER" id="PTHR42711:SF5">
    <property type="entry name" value="ABC TRANSPORTER ATP-BINDING PROTEIN NATA"/>
    <property type="match status" value="1"/>
</dbReference>
<proteinExistence type="inferred from homology"/>
<dbReference type="Gene3D" id="3.40.50.300">
    <property type="entry name" value="P-loop containing nucleotide triphosphate hydrolases"/>
    <property type="match status" value="1"/>
</dbReference>
<comment type="similarity">
    <text evidence="1">Belongs to the ABC transporter superfamily.</text>
</comment>
<reference evidence="7 8" key="1">
    <citation type="submission" date="2017-10" db="EMBL/GenBank/DDBJ databases">
        <title>Novel microbial diversity and functional potential in the marine mammal oral microbiome.</title>
        <authorList>
            <person name="Dudek N.K."/>
            <person name="Sun C.L."/>
            <person name="Burstein D."/>
            <person name="Kantor R.S."/>
            <person name="Aliaga Goltsman D.S."/>
            <person name="Bik E.M."/>
            <person name="Thomas B.C."/>
            <person name="Banfield J.F."/>
            <person name="Relman D.A."/>
        </authorList>
    </citation>
    <scope>NUCLEOTIDE SEQUENCE [LARGE SCALE GENOMIC DNA]</scope>
    <source>
        <strain evidence="7">DOLJORAL78_47_16</strain>
    </source>
</reference>
<dbReference type="NCBIfam" id="TIGR01189">
    <property type="entry name" value="ccmA"/>
    <property type="match status" value="1"/>
</dbReference>
<dbReference type="SUPFAM" id="SSF52540">
    <property type="entry name" value="P-loop containing nucleoside triphosphate hydrolases"/>
    <property type="match status" value="1"/>
</dbReference>
<dbReference type="CDD" id="cd03230">
    <property type="entry name" value="ABC_DR_subfamily_A"/>
    <property type="match status" value="1"/>
</dbReference>
<dbReference type="PANTHER" id="PTHR42711">
    <property type="entry name" value="ABC TRANSPORTER ATP-BINDING PROTEIN"/>
    <property type="match status" value="1"/>
</dbReference>
<evidence type="ECO:0000313" key="7">
    <source>
        <dbReference type="EMBL" id="PIE36247.1"/>
    </source>
</evidence>
<evidence type="ECO:0000256" key="2">
    <source>
        <dbReference type="ARBA" id="ARBA00022448"/>
    </source>
</evidence>
<evidence type="ECO:0000256" key="5">
    <source>
        <dbReference type="ARBA" id="ARBA00022840"/>
    </source>
</evidence>
<dbReference type="InterPro" id="IPR003593">
    <property type="entry name" value="AAA+_ATPase"/>
</dbReference>
<dbReference type="AlphaFoldDB" id="A0A2G6KKQ9"/>
<dbReference type="PROSITE" id="PS50893">
    <property type="entry name" value="ABC_TRANSPORTER_2"/>
    <property type="match status" value="1"/>
</dbReference>
<keyword evidence="2" id="KW-0813">Transport</keyword>
<keyword evidence="3" id="KW-0547">Nucleotide-binding</keyword>
<protein>
    <submittedName>
        <fullName evidence="7">Heme ABC exporter ATP-binding protein CcmA</fullName>
    </submittedName>
</protein>
<dbReference type="InterPro" id="IPR003439">
    <property type="entry name" value="ABC_transporter-like_ATP-bd"/>
</dbReference>
<gene>
    <name evidence="7" type="primary">ccmA</name>
    <name evidence="7" type="ORF">CSA56_00745</name>
</gene>
<comment type="caution">
    <text evidence="7">The sequence shown here is derived from an EMBL/GenBank/DDBJ whole genome shotgun (WGS) entry which is preliminary data.</text>
</comment>
<dbReference type="SMART" id="SM00382">
    <property type="entry name" value="AAA"/>
    <property type="match status" value="1"/>
</dbReference>
<evidence type="ECO:0000259" key="6">
    <source>
        <dbReference type="PROSITE" id="PS50893"/>
    </source>
</evidence>
<feature type="domain" description="ABC transporter" evidence="6">
    <location>
        <begin position="13"/>
        <end position="241"/>
    </location>
</feature>
<dbReference type="GO" id="GO:0016887">
    <property type="term" value="F:ATP hydrolysis activity"/>
    <property type="evidence" value="ECO:0007669"/>
    <property type="project" value="InterPro"/>
</dbReference>
<evidence type="ECO:0000256" key="3">
    <source>
        <dbReference type="ARBA" id="ARBA00022741"/>
    </source>
</evidence>
<name>A0A2G6KKQ9_9BACT</name>